<keyword evidence="1" id="KW-0812">Transmembrane</keyword>
<evidence type="ECO:0000256" key="1">
    <source>
        <dbReference type="SAM" id="Phobius"/>
    </source>
</evidence>
<feature type="domain" description="Calcineurin-like phosphoesterase" evidence="2">
    <location>
        <begin position="77"/>
        <end position="247"/>
    </location>
</feature>
<reference evidence="3 4" key="1">
    <citation type="submission" date="2023-07" db="EMBL/GenBank/DDBJ databases">
        <title>Genomic Encyclopedia of Type Strains, Phase IV (KMG-IV): sequencing the most valuable type-strain genomes for metagenomic binning, comparative biology and taxonomic classification.</title>
        <authorList>
            <person name="Goeker M."/>
        </authorList>
    </citation>
    <scope>NUCLEOTIDE SEQUENCE [LARGE SCALE GENOMIC DNA]</scope>
    <source>
        <strain evidence="3 4">DSM 16980</strain>
    </source>
</reference>
<evidence type="ECO:0000313" key="3">
    <source>
        <dbReference type="EMBL" id="MDQ0204438.1"/>
    </source>
</evidence>
<dbReference type="PANTHER" id="PTHR31302">
    <property type="entry name" value="TRANSMEMBRANE PROTEIN WITH METALLOPHOSPHOESTERASE DOMAIN-RELATED"/>
    <property type="match status" value="1"/>
</dbReference>
<feature type="transmembrane region" description="Helical" evidence="1">
    <location>
        <begin position="6"/>
        <end position="23"/>
    </location>
</feature>
<dbReference type="InterPro" id="IPR004843">
    <property type="entry name" value="Calcineurin-like_PHP"/>
</dbReference>
<proteinExistence type="predicted"/>
<comment type="caution">
    <text evidence="3">The sequence shown here is derived from an EMBL/GenBank/DDBJ whole genome shotgun (WGS) entry which is preliminary data.</text>
</comment>
<keyword evidence="4" id="KW-1185">Reference proteome</keyword>
<organism evidence="3 4">
    <name type="scientific">Pectinatus haikarae</name>
    <dbReference type="NCBI Taxonomy" id="349096"/>
    <lineage>
        <taxon>Bacteria</taxon>
        <taxon>Bacillati</taxon>
        <taxon>Bacillota</taxon>
        <taxon>Negativicutes</taxon>
        <taxon>Selenomonadales</taxon>
        <taxon>Selenomonadaceae</taxon>
        <taxon>Pectinatus</taxon>
    </lineage>
</organism>
<evidence type="ECO:0000259" key="2">
    <source>
        <dbReference type="Pfam" id="PF00149"/>
    </source>
</evidence>
<dbReference type="CDD" id="cd07385">
    <property type="entry name" value="MPP_YkuE_C"/>
    <property type="match status" value="1"/>
</dbReference>
<dbReference type="EMBL" id="JAUSUE010000016">
    <property type="protein sequence ID" value="MDQ0204438.1"/>
    <property type="molecule type" value="Genomic_DNA"/>
</dbReference>
<dbReference type="InterPro" id="IPR051158">
    <property type="entry name" value="Metallophosphoesterase_sf"/>
</dbReference>
<dbReference type="Proteomes" id="UP001239167">
    <property type="component" value="Unassembled WGS sequence"/>
</dbReference>
<dbReference type="InterPro" id="IPR029052">
    <property type="entry name" value="Metallo-depent_PP-like"/>
</dbReference>
<accession>A0ABT9Y9C6</accession>
<evidence type="ECO:0000313" key="4">
    <source>
        <dbReference type="Proteomes" id="UP001239167"/>
    </source>
</evidence>
<protein>
    <submittedName>
        <fullName evidence="3">MPP superfamily phosphohydrolase</fullName>
    </submittedName>
</protein>
<name>A0ABT9Y9C6_9FIRM</name>
<dbReference type="SUPFAM" id="SSF56300">
    <property type="entry name" value="Metallo-dependent phosphatases"/>
    <property type="match status" value="1"/>
</dbReference>
<keyword evidence="1" id="KW-1133">Transmembrane helix</keyword>
<keyword evidence="1" id="KW-0472">Membrane</keyword>
<dbReference type="Gene3D" id="3.60.21.10">
    <property type="match status" value="1"/>
</dbReference>
<gene>
    <name evidence="3" type="ORF">J2S01_002166</name>
</gene>
<dbReference type="Pfam" id="PF00149">
    <property type="entry name" value="Metallophos"/>
    <property type="match status" value="1"/>
</dbReference>
<sequence>MTEIFFSAFALIVNCIIKIYYIITDASVDLSRRNFLMKSALVPIEGMVLYGSLIEKNDVVLNKYDIKVHNAGAWKDIKIAQLTDVHIGSYFSIDKLRVTMDRLAALNPDILAVTGDIFDDDKINAEAIALIGQYCGKFRYGIYYCWGNHEYMRNMTAIKKNLAKTDIHVLTNESIIINRGDDKLSVIGVDYPQDRERFAMLGETYMKNALNGVPSDSVKILLAHHSDFIDNAFANHIDLALTGHTHGGQLGIFGHPLFPGFKYVRGMFIQDSCYGYVSTGAGSWFPFRIGCPPEITIFTLV</sequence>
<dbReference type="PANTHER" id="PTHR31302:SF0">
    <property type="entry name" value="TRANSMEMBRANE PROTEIN WITH METALLOPHOSPHOESTERASE DOMAIN"/>
    <property type="match status" value="1"/>
</dbReference>